<protein>
    <submittedName>
        <fullName evidence="2">Uncharacterized protein</fullName>
    </submittedName>
</protein>
<name>A0A4R8TNL5_9PEZI</name>
<accession>A0A4R8TNL5</accession>
<keyword evidence="3" id="KW-1185">Reference proteome</keyword>
<comment type="caution">
    <text evidence="2">The sequence shown here is derived from an EMBL/GenBank/DDBJ whole genome shotgun (WGS) entry which is preliminary data.</text>
</comment>
<gene>
    <name evidence="2" type="ORF">C8034_v007864</name>
</gene>
<proteinExistence type="predicted"/>
<dbReference type="Proteomes" id="UP000295604">
    <property type="component" value="Unassembled WGS sequence"/>
</dbReference>
<evidence type="ECO:0000256" key="1">
    <source>
        <dbReference type="SAM" id="MobiDB-lite"/>
    </source>
</evidence>
<dbReference type="EMBL" id="QAPF01000038">
    <property type="protein sequence ID" value="TEA20084.1"/>
    <property type="molecule type" value="Genomic_DNA"/>
</dbReference>
<feature type="compositionally biased region" description="Basic and acidic residues" evidence="1">
    <location>
        <begin position="243"/>
        <end position="254"/>
    </location>
</feature>
<dbReference type="AlphaFoldDB" id="A0A4R8TNL5"/>
<sequence length="268" mass="29926">MVGIRVAFDAEVGIEVGGRVEREYIDPCERLYGYDAPFSSHRIIDVEEWNNFCVNIRLGTTFRQLVDPVDRGIMILIQLDGMEVLRRLVTRRGFSHVGLAQPLRLNYRGALSLDSSHGSQLRRFQFAGANGKRAINGGSIRVELFLYSNFVRLDIDAGSSPELMDLGEVLDDECGNAAVRVKREEPDDDVVQPPHSEAGKAVVSNKRKVDSALGYTSPPRPAKFVALDMDEPEEPEEPEVSEECQHQKAIKTELEPPVQPFGELEMDS</sequence>
<evidence type="ECO:0000313" key="3">
    <source>
        <dbReference type="Proteomes" id="UP000295604"/>
    </source>
</evidence>
<organism evidence="2 3">
    <name type="scientific">Colletotrichum sidae</name>
    <dbReference type="NCBI Taxonomy" id="1347389"/>
    <lineage>
        <taxon>Eukaryota</taxon>
        <taxon>Fungi</taxon>
        <taxon>Dikarya</taxon>
        <taxon>Ascomycota</taxon>
        <taxon>Pezizomycotina</taxon>
        <taxon>Sordariomycetes</taxon>
        <taxon>Hypocreomycetidae</taxon>
        <taxon>Glomerellales</taxon>
        <taxon>Glomerellaceae</taxon>
        <taxon>Colletotrichum</taxon>
        <taxon>Colletotrichum orbiculare species complex</taxon>
    </lineage>
</organism>
<feature type="compositionally biased region" description="Acidic residues" evidence="1">
    <location>
        <begin position="228"/>
        <end position="242"/>
    </location>
</feature>
<feature type="region of interest" description="Disordered" evidence="1">
    <location>
        <begin position="184"/>
        <end position="268"/>
    </location>
</feature>
<reference evidence="2 3" key="1">
    <citation type="submission" date="2018-11" db="EMBL/GenBank/DDBJ databases">
        <title>Genome sequence and assembly of Colletotrichum sidae.</title>
        <authorList>
            <person name="Gan P."/>
            <person name="Shirasu K."/>
        </authorList>
    </citation>
    <scope>NUCLEOTIDE SEQUENCE [LARGE SCALE GENOMIC DNA]</scope>
    <source>
        <strain evidence="2 3">CBS 518.97</strain>
    </source>
</reference>
<evidence type="ECO:0000313" key="2">
    <source>
        <dbReference type="EMBL" id="TEA20084.1"/>
    </source>
</evidence>